<dbReference type="GO" id="GO:0005737">
    <property type="term" value="C:cytoplasm"/>
    <property type="evidence" value="ECO:0007669"/>
    <property type="project" value="TreeGrafter"/>
</dbReference>
<dbReference type="Gene3D" id="3.30.559.30">
    <property type="entry name" value="Nonribosomal peptide synthetase, condensation domain"/>
    <property type="match status" value="5"/>
</dbReference>
<dbReference type="EMBL" id="FNDN01000012">
    <property type="protein sequence ID" value="SDI86482.1"/>
    <property type="molecule type" value="Genomic_DNA"/>
</dbReference>
<dbReference type="InterPro" id="IPR023213">
    <property type="entry name" value="CAT-like_dom_sf"/>
</dbReference>
<dbReference type="InterPro" id="IPR010071">
    <property type="entry name" value="AA_adenyl_dom"/>
</dbReference>
<evidence type="ECO:0000313" key="6">
    <source>
        <dbReference type="EMBL" id="SDI86482.1"/>
    </source>
</evidence>
<organism evidence="6 7">
    <name type="scientific">Rhodococcus triatomae</name>
    <dbReference type="NCBI Taxonomy" id="300028"/>
    <lineage>
        <taxon>Bacteria</taxon>
        <taxon>Bacillati</taxon>
        <taxon>Actinomycetota</taxon>
        <taxon>Actinomycetes</taxon>
        <taxon>Mycobacteriales</taxon>
        <taxon>Nocardiaceae</taxon>
        <taxon>Rhodococcus</taxon>
    </lineage>
</organism>
<dbReference type="InterPro" id="IPR020806">
    <property type="entry name" value="PKS_PP-bd"/>
</dbReference>
<dbReference type="GO" id="GO:0003824">
    <property type="term" value="F:catalytic activity"/>
    <property type="evidence" value="ECO:0007669"/>
    <property type="project" value="InterPro"/>
</dbReference>
<dbReference type="SMART" id="SM00824">
    <property type="entry name" value="PKS_TE"/>
    <property type="match status" value="1"/>
</dbReference>
<dbReference type="Pfam" id="PF00668">
    <property type="entry name" value="Condensation"/>
    <property type="match status" value="5"/>
</dbReference>
<accession>A0A1G8P1Z3</accession>
<dbReference type="Gene3D" id="3.40.50.980">
    <property type="match status" value="6"/>
</dbReference>
<dbReference type="Pfam" id="PF00975">
    <property type="entry name" value="Thioesterase"/>
    <property type="match status" value="1"/>
</dbReference>
<feature type="domain" description="Carrier" evidence="5">
    <location>
        <begin position="877"/>
        <end position="954"/>
    </location>
</feature>
<comment type="cofactor">
    <cofactor evidence="1">
        <name>pantetheine 4'-phosphate</name>
        <dbReference type="ChEBI" id="CHEBI:47942"/>
    </cofactor>
</comment>
<dbReference type="Proteomes" id="UP000183263">
    <property type="component" value="Unassembled WGS sequence"/>
</dbReference>
<keyword evidence="3" id="KW-0597">Phosphoprotein</keyword>
<dbReference type="InterPro" id="IPR029058">
    <property type="entry name" value="AB_hydrolase_fold"/>
</dbReference>
<feature type="domain" description="Carrier" evidence="5">
    <location>
        <begin position="4059"/>
        <end position="4134"/>
    </location>
</feature>
<dbReference type="PROSITE" id="PS00455">
    <property type="entry name" value="AMP_BINDING"/>
    <property type="match status" value="3"/>
</dbReference>
<evidence type="ECO:0000256" key="2">
    <source>
        <dbReference type="ARBA" id="ARBA00022450"/>
    </source>
</evidence>
<evidence type="ECO:0000256" key="4">
    <source>
        <dbReference type="SAM" id="MobiDB-lite"/>
    </source>
</evidence>
<protein>
    <submittedName>
        <fullName evidence="6">Amino acid adenylation domain-containing protein</fullName>
    </submittedName>
</protein>
<dbReference type="PANTHER" id="PTHR45527">
    <property type="entry name" value="NONRIBOSOMAL PEPTIDE SYNTHETASE"/>
    <property type="match status" value="1"/>
</dbReference>
<evidence type="ECO:0000313" key="7">
    <source>
        <dbReference type="Proteomes" id="UP000183263"/>
    </source>
</evidence>
<dbReference type="Pfam" id="PF13193">
    <property type="entry name" value="AMP-binding_C"/>
    <property type="match status" value="3"/>
</dbReference>
<dbReference type="InterPro" id="IPR001242">
    <property type="entry name" value="Condensation_dom"/>
</dbReference>
<dbReference type="Gene3D" id="2.30.38.10">
    <property type="entry name" value="Luciferase, Domain 3"/>
    <property type="match status" value="3"/>
</dbReference>
<dbReference type="InterPro" id="IPR006162">
    <property type="entry name" value="Ppantetheine_attach_site"/>
</dbReference>
<dbReference type="GO" id="GO:0031177">
    <property type="term" value="F:phosphopantetheine binding"/>
    <property type="evidence" value="ECO:0007669"/>
    <property type="project" value="InterPro"/>
</dbReference>
<dbReference type="GO" id="GO:0008610">
    <property type="term" value="P:lipid biosynthetic process"/>
    <property type="evidence" value="ECO:0007669"/>
    <property type="project" value="UniProtKB-ARBA"/>
</dbReference>
<feature type="region of interest" description="Disordered" evidence="4">
    <location>
        <begin position="1965"/>
        <end position="1989"/>
    </location>
</feature>
<keyword evidence="2" id="KW-0596">Phosphopantetheine</keyword>
<dbReference type="GO" id="GO:0043041">
    <property type="term" value="P:amino acid activation for nonribosomal peptide biosynthetic process"/>
    <property type="evidence" value="ECO:0007669"/>
    <property type="project" value="TreeGrafter"/>
</dbReference>
<evidence type="ECO:0000256" key="1">
    <source>
        <dbReference type="ARBA" id="ARBA00001957"/>
    </source>
</evidence>
<dbReference type="UniPathway" id="UPA00011"/>
<dbReference type="SUPFAM" id="SSF56801">
    <property type="entry name" value="Acetyl-CoA synthetase-like"/>
    <property type="match status" value="3"/>
</dbReference>
<dbReference type="NCBIfam" id="NF003417">
    <property type="entry name" value="PRK04813.1"/>
    <property type="match status" value="3"/>
</dbReference>
<dbReference type="PANTHER" id="PTHR45527:SF1">
    <property type="entry name" value="FATTY ACID SYNTHASE"/>
    <property type="match status" value="1"/>
</dbReference>
<dbReference type="InterPro" id="IPR000873">
    <property type="entry name" value="AMP-dep_synth/lig_dom"/>
</dbReference>
<keyword evidence="7" id="KW-1185">Reference proteome</keyword>
<dbReference type="SUPFAM" id="SSF47336">
    <property type="entry name" value="ACP-like"/>
    <property type="match status" value="4"/>
</dbReference>
<dbReference type="Pfam" id="PF00501">
    <property type="entry name" value="AMP-binding"/>
    <property type="match status" value="3"/>
</dbReference>
<dbReference type="CDD" id="cd05930">
    <property type="entry name" value="A_NRPS"/>
    <property type="match status" value="3"/>
</dbReference>
<dbReference type="Gene3D" id="1.10.1200.10">
    <property type="entry name" value="ACP-like"/>
    <property type="match status" value="3"/>
</dbReference>
<dbReference type="InterPro" id="IPR036736">
    <property type="entry name" value="ACP-like_sf"/>
</dbReference>
<dbReference type="InterPro" id="IPR001031">
    <property type="entry name" value="Thioesterase"/>
</dbReference>
<name>A0A1G8P1Z3_9NOCA</name>
<feature type="region of interest" description="Disordered" evidence="4">
    <location>
        <begin position="2925"/>
        <end position="2955"/>
    </location>
</feature>
<dbReference type="InterPro" id="IPR045851">
    <property type="entry name" value="AMP-bd_C_sf"/>
</dbReference>
<dbReference type="InterPro" id="IPR009081">
    <property type="entry name" value="PP-bd_ACP"/>
</dbReference>
<dbReference type="NCBIfam" id="TIGR01733">
    <property type="entry name" value="AA-adenyl-dom"/>
    <property type="match status" value="3"/>
</dbReference>
<dbReference type="Gene3D" id="3.30.300.30">
    <property type="match status" value="3"/>
</dbReference>
<feature type="domain" description="Carrier" evidence="5">
    <location>
        <begin position="2957"/>
        <end position="3030"/>
    </location>
</feature>
<feature type="domain" description="Carrier" evidence="5">
    <location>
        <begin position="1893"/>
        <end position="1966"/>
    </location>
</feature>
<dbReference type="SMART" id="SM00823">
    <property type="entry name" value="PKS_PP"/>
    <property type="match status" value="4"/>
</dbReference>
<gene>
    <name evidence="6" type="ORF">SAMN05444695_11237</name>
</gene>
<dbReference type="InterPro" id="IPR025110">
    <property type="entry name" value="AMP-bd_C"/>
</dbReference>
<dbReference type="SMART" id="SM01294">
    <property type="entry name" value="PKS_PP_betabranch"/>
    <property type="match status" value="1"/>
</dbReference>
<dbReference type="RefSeq" id="WP_072739103.1">
    <property type="nucleotide sequence ID" value="NZ_CP048813.1"/>
</dbReference>
<dbReference type="Gene3D" id="3.30.559.10">
    <property type="entry name" value="Chloramphenicol acetyltransferase-like domain"/>
    <property type="match status" value="5"/>
</dbReference>
<evidence type="ECO:0000256" key="3">
    <source>
        <dbReference type="ARBA" id="ARBA00022553"/>
    </source>
</evidence>
<dbReference type="SUPFAM" id="SSF53474">
    <property type="entry name" value="alpha/beta-Hydrolases"/>
    <property type="match status" value="1"/>
</dbReference>
<dbReference type="InterPro" id="IPR020802">
    <property type="entry name" value="TesA-like"/>
</dbReference>
<dbReference type="PROSITE" id="PS00012">
    <property type="entry name" value="PHOSPHOPANTETHEINE"/>
    <property type="match status" value="3"/>
</dbReference>
<dbReference type="Pfam" id="PF00550">
    <property type="entry name" value="PP-binding"/>
    <property type="match status" value="4"/>
</dbReference>
<proteinExistence type="predicted"/>
<evidence type="ECO:0000259" key="5">
    <source>
        <dbReference type="PROSITE" id="PS50075"/>
    </source>
</evidence>
<dbReference type="PROSITE" id="PS50075">
    <property type="entry name" value="CARRIER"/>
    <property type="match status" value="4"/>
</dbReference>
<dbReference type="Gene3D" id="3.40.50.1820">
    <property type="entry name" value="alpha/beta hydrolase"/>
    <property type="match status" value="1"/>
</dbReference>
<dbReference type="InterPro" id="IPR020845">
    <property type="entry name" value="AMP-binding_CS"/>
</dbReference>
<feature type="compositionally biased region" description="Low complexity" evidence="4">
    <location>
        <begin position="2942"/>
        <end position="2954"/>
    </location>
</feature>
<sequence>MPGGTSDPEASAHNEVDRIRWEAARRCRGMTDRALFTYALLQLSPTRVWCVQLYHHLIVDGYSAAMISRRFADHYRSIVTDTPLRSKPFGAFADVVAEDLEYRESDRFAADRDFWTTRFTPMPDLRVHAAPAGPAPDTVSAHTVLSAEAVQRLKEIATQHRCTWADVLIGGYAGYLSRLCGKRDVVLATPLMVRTTRTMLTTPAMAVNVLPLHLRIDPTDRVADLARKAAAGMTELRRHQRYRGADLIGDLGVPSAGALLHEAGINLKAFDVDLDFAGARGTLRNVAGGPPEELGLTATPISDGRLLLGFEADCRILTRESVTARTDALRAVLDGLCDAAEPPIGTIDLRSDGGDPDWTPAAPPGHVAPLPTLFADLATRHRDDVVVDDGSAVTAGALADRVYRIARVLRSRGIGPDDVVALALPRTSDQVAAMFAVWEAGAGYVVLDPDYPAERIAGLQRRAAPAALICTSQPPSPDALPGTVIRLADEGTVAELAGFAPTPLSDRELARPRHPDDLAYVLFTSGSTGEPKGVMVRSGGLSHLVHHHRHTLYADAAERADGRRLRVAHTTSFAFDASLDPLLWILDGHRIHLYGTHVRQDAHEQVRAFTEDAIDVVDTTPSMAALLVGAGLFDGPHRVGTLVVGGEALPASLAARLAGSDVRAYNMYGPTEATVDAIGATIDSGSPRIGKPLAGNSAYLLDAELRPVVDGEVGELYLAGPQLARGYLDRPGATADRFVADPFGSGGRMYRTGDLVRWNHEDGYHFCGRSDDQVKIRGHRVELREVEAALTRLPGVNSAAVVVDGTGPDARLAGYVVAGKAASAKEIRRLLSTRVPAYLVPSTVQVLDELPLTVNGKVDHARLPAPADASSAGEGAAPRTDAERVLCDVVAEVLGRTAVPVDTDFFTLGGDSIAAINVSSRLRGRGVILTPKQLLDQQDLATVAASVATVSGAEDVDPRDVSTGVVPAPPAMRALLSAGTIDGHAQWRSVQFDVPLSEARVVDAARAVLEHHPALRLVVTDPETVDVPVAGPDVAVDVLTAVAEHSAPAAAAEYARAAAGRLDPASGALLRIGLIPVTDGPDRLVVVVHRLGIDDSSWPLLLGDLSTACRSGLPDSRPGPSWRHWAADVARRAAEGRYDDEESHWRAVTALEPPAVVGTRSDGGPHLPARLHRVHTDAAVVDAVLAGLPARYRCRAQDVLAAALTVAIRSYLGDGTGDFPVWQTDEGRAALYPDARPSVGWFAVDHPVAAPASLVASAPAAENAAAGGDVLAAVIRAVKASRLAVRDAGLGYWALYGLPSGEARSTRAESPRIALRYRDDRWPPSDEGWHIARGEEGEFAPGGPEAFLTVEVRATRGVGPEDVLEVAWSAAGPRIDEPGLASLHEHWDAALQALLVHSCATTGGLGVEDCPDLVVTQDRIREIEAENGPLAELWPLSPLQGGLLAHTARFGPSSTYTLTAIVDLGGAVDGARLHEAFATVVRRHPNLSASFHHDRLEQPVQAVPREPSLHWEITDLRRVPAHAAEQAVTLIAERASARVFDITRSPLLAGHLIQLPEGEHRLVISAHHLVTDGWSTQVVLRELARVYNDGAEALAEPVGYGEHLQWLAHLDRGGLREAWRTRLAGLTRATVVGGRGAPDHDGADRAVAEIEVTVATDLGERLSAYRSTHGLTLNTLVQGAWSATLAAVTGHHDVLFGTPVSGRPEHLAGVEDMIGLFSNTVPVRVRLDDRPMLEVLRHCQAEQFELGDARQLGLSEIGACSDIPFGEELFDTLVLFQNYPDLSDRGTGTGEDRLRIAGVRNLGSTQYPLSLVVPPGAEFRLVVNLDRNRIDDALVDFVTEQVPAVLERLADALDAPATSFVPEVPFARGASDAMRPSVPAFPDGSSVPPTDAAVAPDVLRAIGETFADVLDLEVEPDDDFFALGGHSLLAMRAVSKLRGAGLAVSVTDVFDARTPRAVAARAVRTEPLPAAPADEVAAPTEAGPQKLSDDSALSTAQERLWVLQELEGPSRTNDVPVVVQFDGAVDPEALAAAWRDLLGWHDILRTCYPPDESGAPGTLVLDVDAAGGLRTRHSGADLRASVAEELTDPTKVIDIGSQCPSRATLLTGPGWNALVVVIHHIAIDGASIPILLDHLAHAYASRRDGTVPENPASGPAYDVFVCDERRRGRAADTRAGLRYWEQQLAGAPTELDLPVDRSRPRDATHRSVRAVTPLSTELVAALRGAVADRGVTPLMLLETAVAVTWHRYGTGADIPFGIAASDREMIRDGAFEKAIGYFVNTVVHRLDLGGDPTLGELGLRVRRVGLDALGYQNVPFDRVVDALAPPRAAGRHPLFQTMVGHDVEVAPVEFGDVTGSLCEPVDPPARMDVALWLVERRGGGFDLQITAAADLFDPATVERIAGEVTAALDAVVTRPDTPLSGLLLTEPVSDPAVRVRTPDSVISRFYAHARQRPDSPAIGSGGRVLTYRDAAGRVDSVARALAAAGVRPGAVVGVAVDRDEWLPIALLAVLRCGAAYLPLDVDYPQERLQYMVDDARPTCVLTTTGQVQRLDWLRCPSIVLGEGPDGHEDVSLPPIPAAGDALAYIIHTSGTTGNPKGIMVTTANLAAFAATVGEYGLLSADDRILALTTVSFDMATLELMSPFAVGAFVEIVPRAEVVDPERLAAVIAATEPTVLQATPSLWRMLIAEPALPDLGGIRGLVGGEAVPAELAAQMAARCGQVWNMYGPTEVTVWATAGVLTPDGPVTIGGPWTDVRARVLDDLLRPVPDGGIGELYLGGTQVVRGYLNRAGMTATRFVPDPDAPGRRLYRTGDVVRRRGPHLEYLRRADDQVKVRGFRIELGEVETALRALPGVRDAAAKVIRSADDSGRLVGYVVPGDGVTPDVADLRRRLIDNLPQYLVPQSISMIDALPTTLNGKLDRARLPEPVAASRTRARPAEGTDALGEAGARGALGAPQPRPRSTLALVCTTVEDILGVPATADDEFFALGGDSIGAVRLVAALRKSGLSLAVADVFDAVPLSVLAATTVRAAPDADPLVRDGVLVELDTRAAARLREDYPQWEQVLPLGPLQEGMYFQSLSDRAATGLDSYHVQYCFDFPAQAPCDLAALESATAALLRRYPNLRAGFTHQGFDAPVQIVTPAVVPVEVGPVDTDTEIAEWATRSFEEPFDLARPPLLRITVAERRDGSQQVILTHHHLLTDGWSQAVMLSELFTLYGVARALAPVGAADPSGSAAWIGGKLDEVLDPPADYTDHLRWLRSTDTEAAAAAWGDYLSGLTEPTLVAEEAPTGLMLPNRQSTVVAPDVLAGLQALARECGVTLSTVMAVAWGLVLRRVTGRDDVVFGTTVSGRDPSVPDVGRIVGLTLNTVPTRMRLAPGLPLAELLSTTMREQGRLTAHHHLGLGRINRTTGLSVLFDSLYVFRNLNGPEVIRTGRAAVFDRAGIVGSQAKDATHYAVTVDVDPASADGDCRITVENRPDLVADDDARRLLDVMGEVLGLMGRAGAREVVVADTGTALAGTDGTDGDLAPLIPELVDVPAPGQAGGSIDTLLVERAALTPDAPALTCGAVTLTAAQLHARTDAMARELAGRGVGPGDVVALALPRIADHVVAIFAVMRAGAAYLPLDLGYPAQRLTELVTDSEAGTLITHDAATGRSREIVAGLVGVDIVDLAHPSVAAVLDGRVAPPTVADEQVSGPRYEDQLAYVIYTSGSTGKPKGVQVPHRGLTTMYHNHRDEIFLPTEDSVGGRRLRVAHTVSFSFDMSWEELFWMLAGHHVHVIDEEFRLNPVALVQHYREIGIDVINVTPSYARELLSGGLLDDERRPVLVMLGGEGVPQELWSLLRDTDGVDGYDLYGPTEFTINAMGSAVRDSASPCLGRPVRNAHARVLDSGLKPVPVGAAGELYLSGDGIAQGYLGRAGTTAATFVANPYRPGSRMYRTGDVVRLRAGGRLEYLGRADHQVKIRGIRIELGDVEAALESIPGIARAAATVREQGPTKKLVGYVVPDAGSPPVDVRSELRDRVPAHLIPAEIVTIESVPLTVNGKLDRAALPAPPRRDAADTLRTPSQQRVASVFGAVLGVDGVGADDSFFDCGGDSLTAMRLMTALHREFGVDVDVATLLRRPTVADIAAHVDARDPDSSPVQGGTDPGGTEDVLVLRDGGAGGPLWCVHPAGGLAWQFAPLAAALPGDRPVLGLQLPATTTARVVDDLAREYLRTVRDRQPTGPYRLLGYSFGGNVAHAMAELLAESGEDVAFLGVLDAYPAGVDLSAARKGSVRPEQDLEGVPEELGRALQANFSRTVSMLDATTRTPEYRGALTLFAANASGRGEVMVELWREHHRGELTVHRLDHDHGSIVGRDGWAELVPLLESAVE</sequence>
<dbReference type="SUPFAM" id="SSF52777">
    <property type="entry name" value="CoA-dependent acyltransferases"/>
    <property type="match status" value="10"/>
</dbReference>
<dbReference type="GO" id="GO:0044550">
    <property type="term" value="P:secondary metabolite biosynthetic process"/>
    <property type="evidence" value="ECO:0007669"/>
    <property type="project" value="TreeGrafter"/>
</dbReference>
<reference evidence="6 7" key="1">
    <citation type="submission" date="2016-10" db="EMBL/GenBank/DDBJ databases">
        <authorList>
            <person name="de Groot N.N."/>
        </authorList>
    </citation>
    <scope>NUCLEOTIDE SEQUENCE [LARGE SCALE GENOMIC DNA]</scope>
    <source>
        <strain evidence="6 7">DSM 44892</strain>
    </source>
</reference>